<gene>
    <name evidence="1" type="ORF">JWR99_12140</name>
</gene>
<dbReference type="EMBL" id="JAFHKJ010000049">
    <property type="protein sequence ID" value="MBN2976666.1"/>
    <property type="molecule type" value="Genomic_DNA"/>
</dbReference>
<organism evidence="1 2">
    <name type="scientific">Pseudomonas lactucae</name>
    <dbReference type="NCBI Taxonomy" id="2813360"/>
    <lineage>
        <taxon>Bacteria</taxon>
        <taxon>Pseudomonadati</taxon>
        <taxon>Pseudomonadota</taxon>
        <taxon>Gammaproteobacteria</taxon>
        <taxon>Pseudomonadales</taxon>
        <taxon>Pseudomonadaceae</taxon>
        <taxon>Pseudomonas</taxon>
    </lineage>
</organism>
<proteinExistence type="predicted"/>
<dbReference type="RefSeq" id="WP_205490032.1">
    <property type="nucleotide sequence ID" value="NZ_JAFHKI010000055.1"/>
</dbReference>
<keyword evidence="2" id="KW-1185">Reference proteome</keyword>
<comment type="caution">
    <text evidence="1">The sequence shown here is derived from an EMBL/GenBank/DDBJ whole genome shotgun (WGS) entry which is preliminary data.</text>
</comment>
<sequence>MENQYRALWFDDQLEYIEAVEQKLNRKISPYGLELQANKISLFDDETINPILDELRRNSNYDIILVDFDLGLQNETGATLLSKLRRYSQGEVIFYSAKKPRELREILLGLDIDGVFCVSRGLSLADDIFSIIKPTFHRLAHPNYFRGIVVGSVSEMDELLSDILLRIVSKSRYMNEGELRELAVEGLKESIDINVSALAKHVSRPIDRFIGKDLNLYIKVNLVLKVLERIGDRLSEDCSEVLRRFNDEINQYRIQAAHVANRQVNGALVFSGRTEKPWDVQKLKEILSLIRNHKENLNSILTLVEKE</sequence>
<accession>A0A9X0YBQ8</accession>
<dbReference type="Proteomes" id="UP001154860">
    <property type="component" value="Unassembled WGS sequence"/>
</dbReference>
<protein>
    <submittedName>
        <fullName evidence="1">Uncharacterized protein</fullName>
    </submittedName>
</protein>
<reference evidence="1 2" key="1">
    <citation type="journal article" date="2021" name="Int. J. Syst. Evol. Microbiol.">
        <title>Pseudomonas lactucae sp. nov., a pathogen causing bacterial rot of lettuce in Japan.</title>
        <authorList>
            <person name="Sawada H."/>
            <person name="Fujikawa T."/>
            <person name="Satou M."/>
        </authorList>
    </citation>
    <scope>NUCLEOTIDE SEQUENCE [LARGE SCALE GENOMIC DNA]</scope>
    <source>
        <strain evidence="1 2">MAFF 301381</strain>
    </source>
</reference>
<evidence type="ECO:0000313" key="1">
    <source>
        <dbReference type="EMBL" id="MBN2976666.1"/>
    </source>
</evidence>
<name>A0A9X0YBQ8_9PSED</name>
<dbReference type="AlphaFoldDB" id="A0A9X0YBQ8"/>
<evidence type="ECO:0000313" key="2">
    <source>
        <dbReference type="Proteomes" id="UP001154860"/>
    </source>
</evidence>
<reference evidence="1 2" key="2">
    <citation type="journal article" date="2023" name="Plant Pathol.">
        <title>Dismantling and reorganizing Pseudomonas marginalis sensu#lato.</title>
        <authorList>
            <person name="Sawada H."/>
            <person name="Fujikawa T."/>
            <person name="Satou M."/>
        </authorList>
    </citation>
    <scope>NUCLEOTIDE SEQUENCE [LARGE SCALE GENOMIC DNA]</scope>
    <source>
        <strain evidence="1 2">MAFF 301381</strain>
    </source>
</reference>